<evidence type="ECO:0000256" key="7">
    <source>
        <dbReference type="PROSITE-ProRule" id="PRU00042"/>
    </source>
</evidence>
<keyword evidence="5" id="KW-0862">Zinc</keyword>
<dbReference type="PANTHER" id="PTHR24394:SF29">
    <property type="entry name" value="MYONEURIN"/>
    <property type="match status" value="1"/>
</dbReference>
<evidence type="ECO:0000256" key="2">
    <source>
        <dbReference type="ARBA" id="ARBA00022723"/>
    </source>
</evidence>
<evidence type="ECO:0000256" key="5">
    <source>
        <dbReference type="ARBA" id="ARBA00022833"/>
    </source>
</evidence>
<dbReference type="PROSITE" id="PS00028">
    <property type="entry name" value="ZINC_FINGER_C2H2_1"/>
    <property type="match status" value="4"/>
</dbReference>
<comment type="subcellular location">
    <subcellularLocation>
        <location evidence="1">Nucleus</location>
    </subcellularLocation>
</comment>
<dbReference type="GO" id="GO:0005634">
    <property type="term" value="C:nucleus"/>
    <property type="evidence" value="ECO:0007669"/>
    <property type="project" value="UniProtKB-SubCell"/>
</dbReference>
<sequence length="293" mass="33826">MKICSDFRQFCLSNDAKFQELLTVLNASAKNVADEAVKSFTLQESDPLKLHFDVISSNDDDENEEEEEAAAEAYEDIVEIYDEDDVNDTNTVDQRTRYDHEEKWSANYIDLGECSDSDEYESGYEDAGISRININKTLEPYCEGRSQPTTTNLSDEETPVARHGIGDRYTCKVCSKIFNHRSSLCDHMRRTHSQSRQLACNLCDKRFKVKRALKVHMSVHSTEQPYPCSKCPKRFKSSYARKTHELTHSGIMFECDLCQKSYRYKSLLNMHIRKMHPEKTELPEAEESADHSE</sequence>
<reference evidence="9" key="2">
    <citation type="submission" date="2020-05" db="UniProtKB">
        <authorList>
            <consortium name="EnsemblMetazoa"/>
        </authorList>
    </citation>
    <scope>IDENTIFICATION</scope>
    <source>
        <strain evidence="9">A-37</strain>
    </source>
</reference>
<feature type="domain" description="C2H2-type" evidence="8">
    <location>
        <begin position="253"/>
        <end position="281"/>
    </location>
</feature>
<dbReference type="GO" id="GO:0008270">
    <property type="term" value="F:zinc ion binding"/>
    <property type="evidence" value="ECO:0007669"/>
    <property type="project" value="UniProtKB-KW"/>
</dbReference>
<dbReference type="InterPro" id="IPR036236">
    <property type="entry name" value="Znf_C2H2_sf"/>
</dbReference>
<dbReference type="FunFam" id="3.30.160.60:FF:002753">
    <property type="entry name" value="AGAP011403-PA"/>
    <property type="match status" value="1"/>
</dbReference>
<reference evidence="10" key="1">
    <citation type="submission" date="2013-09" db="EMBL/GenBank/DDBJ databases">
        <title>The Genome Sequence of Anopheles culicifacies species A.</title>
        <authorList>
            <consortium name="The Broad Institute Genomics Platform"/>
            <person name="Neafsey D.E."/>
            <person name="Besansky N."/>
            <person name="Howell P."/>
            <person name="Walton C."/>
            <person name="Young S.K."/>
            <person name="Zeng Q."/>
            <person name="Gargeya S."/>
            <person name="Fitzgerald M."/>
            <person name="Haas B."/>
            <person name="Abouelleil A."/>
            <person name="Allen A.W."/>
            <person name="Alvarado L."/>
            <person name="Arachchi H.M."/>
            <person name="Berlin A.M."/>
            <person name="Chapman S.B."/>
            <person name="Gainer-Dewar J."/>
            <person name="Goldberg J."/>
            <person name="Griggs A."/>
            <person name="Gujja S."/>
            <person name="Hansen M."/>
            <person name="Howarth C."/>
            <person name="Imamovic A."/>
            <person name="Ireland A."/>
            <person name="Larimer J."/>
            <person name="McCowan C."/>
            <person name="Murphy C."/>
            <person name="Pearson M."/>
            <person name="Poon T.W."/>
            <person name="Priest M."/>
            <person name="Roberts A."/>
            <person name="Saif S."/>
            <person name="Shea T."/>
            <person name="Sisk P."/>
            <person name="Sykes S."/>
            <person name="Wortman J."/>
            <person name="Nusbaum C."/>
            <person name="Birren B."/>
        </authorList>
    </citation>
    <scope>NUCLEOTIDE SEQUENCE [LARGE SCALE GENOMIC DNA]</scope>
    <source>
        <strain evidence="10">A-37</strain>
    </source>
</reference>
<evidence type="ECO:0000313" key="10">
    <source>
        <dbReference type="Proteomes" id="UP000075883"/>
    </source>
</evidence>
<evidence type="ECO:0000256" key="6">
    <source>
        <dbReference type="ARBA" id="ARBA00023242"/>
    </source>
</evidence>
<proteinExistence type="predicted"/>
<dbReference type="AlphaFoldDB" id="A0A182M6Z7"/>
<dbReference type="EnsemblMetazoa" id="ACUA011031-RA">
    <property type="protein sequence ID" value="ACUA011031-PA"/>
    <property type="gene ID" value="ACUA011031"/>
</dbReference>
<name>A0A182M6Z7_9DIPT</name>
<keyword evidence="4 7" id="KW-0863">Zinc-finger</keyword>
<feature type="domain" description="C2H2-type" evidence="8">
    <location>
        <begin position="226"/>
        <end position="250"/>
    </location>
</feature>
<dbReference type="SMART" id="SM00355">
    <property type="entry name" value="ZnF_C2H2"/>
    <property type="match status" value="4"/>
</dbReference>
<evidence type="ECO:0000259" key="8">
    <source>
        <dbReference type="PROSITE" id="PS50157"/>
    </source>
</evidence>
<dbReference type="PROSITE" id="PS50157">
    <property type="entry name" value="ZINC_FINGER_C2H2_2"/>
    <property type="match status" value="4"/>
</dbReference>
<organism evidence="9 10">
    <name type="scientific">Anopheles culicifacies</name>
    <dbReference type="NCBI Taxonomy" id="139723"/>
    <lineage>
        <taxon>Eukaryota</taxon>
        <taxon>Metazoa</taxon>
        <taxon>Ecdysozoa</taxon>
        <taxon>Arthropoda</taxon>
        <taxon>Hexapoda</taxon>
        <taxon>Insecta</taxon>
        <taxon>Pterygota</taxon>
        <taxon>Neoptera</taxon>
        <taxon>Endopterygota</taxon>
        <taxon>Diptera</taxon>
        <taxon>Nematocera</taxon>
        <taxon>Culicoidea</taxon>
        <taxon>Culicidae</taxon>
        <taxon>Anophelinae</taxon>
        <taxon>Anopheles</taxon>
        <taxon>culicifacies species complex</taxon>
    </lineage>
</organism>
<dbReference type="VEuPathDB" id="VectorBase:ACUA011031"/>
<protein>
    <recommendedName>
        <fullName evidence="8">C2H2-type domain-containing protein</fullName>
    </recommendedName>
</protein>
<accession>A0A182M6Z7</accession>
<keyword evidence="2" id="KW-0479">Metal-binding</keyword>
<dbReference type="STRING" id="139723.A0A182M6Z7"/>
<dbReference type="Pfam" id="PF00096">
    <property type="entry name" value="zf-C2H2"/>
    <property type="match status" value="4"/>
</dbReference>
<dbReference type="InterPro" id="IPR013087">
    <property type="entry name" value="Znf_C2H2_type"/>
</dbReference>
<keyword evidence="10" id="KW-1185">Reference proteome</keyword>
<dbReference type="PANTHER" id="PTHR24394">
    <property type="entry name" value="ZINC FINGER PROTEIN"/>
    <property type="match status" value="1"/>
</dbReference>
<keyword evidence="6" id="KW-0539">Nucleus</keyword>
<dbReference type="EMBL" id="AXCM01002291">
    <property type="status" value="NOT_ANNOTATED_CDS"/>
    <property type="molecule type" value="Genomic_DNA"/>
</dbReference>
<dbReference type="Gene3D" id="3.30.160.60">
    <property type="entry name" value="Classic Zinc Finger"/>
    <property type="match status" value="4"/>
</dbReference>
<dbReference type="FunFam" id="3.30.160.60:FF:000100">
    <property type="entry name" value="Zinc finger 45-like"/>
    <property type="match status" value="1"/>
</dbReference>
<dbReference type="Proteomes" id="UP000075883">
    <property type="component" value="Unassembled WGS sequence"/>
</dbReference>
<feature type="domain" description="C2H2-type" evidence="8">
    <location>
        <begin position="169"/>
        <end position="197"/>
    </location>
</feature>
<dbReference type="SUPFAM" id="SSF57667">
    <property type="entry name" value="beta-beta-alpha zinc fingers"/>
    <property type="match status" value="2"/>
</dbReference>
<evidence type="ECO:0000256" key="1">
    <source>
        <dbReference type="ARBA" id="ARBA00004123"/>
    </source>
</evidence>
<keyword evidence="3" id="KW-0677">Repeat</keyword>
<evidence type="ECO:0000256" key="4">
    <source>
        <dbReference type="ARBA" id="ARBA00022771"/>
    </source>
</evidence>
<evidence type="ECO:0000313" key="9">
    <source>
        <dbReference type="EnsemblMetazoa" id="ACUA011031-PA"/>
    </source>
</evidence>
<feature type="domain" description="C2H2-type" evidence="8">
    <location>
        <begin position="198"/>
        <end position="225"/>
    </location>
</feature>
<evidence type="ECO:0000256" key="3">
    <source>
        <dbReference type="ARBA" id="ARBA00022737"/>
    </source>
</evidence>
<dbReference type="GO" id="GO:0000981">
    <property type="term" value="F:DNA-binding transcription factor activity, RNA polymerase II-specific"/>
    <property type="evidence" value="ECO:0007669"/>
    <property type="project" value="TreeGrafter"/>
</dbReference>